<dbReference type="EMBL" id="UOET01000353">
    <property type="protein sequence ID" value="VAW29345.1"/>
    <property type="molecule type" value="Genomic_DNA"/>
</dbReference>
<sequence>MGVVVRKRYLERIKPFINKNLIKVFVGQRRVGKSYLMKMTANHILKQNPDANIIYIDKEQYEFDTINDYHSLIAYVEGHLLQNKSNYLFVDEIQEIKNFEKALRHFQNKGMADIFCTGSNADLFSGELATLLSGRYIKINVHPLSYNEFLDFHDLKDGDNALQKYLKWGGLPYIRNLEKNDEVIFDYLSNILSTIVYKDVIHRYKIRNVEFFDRLIRYVAANIGHLITAKKISDYLKSQKTDISPRVVLSYLQYLQNAFLVVKGLLPNKFSELCEVVLFDNEAKNVGIAAIRRGFLTKLAGKRTSINGVVIS</sequence>
<proteinExistence type="predicted"/>
<dbReference type="InterPro" id="IPR027417">
    <property type="entry name" value="P-loop_NTPase"/>
</dbReference>
<dbReference type="Pfam" id="PF13173">
    <property type="entry name" value="AAA_14"/>
    <property type="match status" value="1"/>
</dbReference>
<feature type="domain" description="AAA" evidence="1">
    <location>
        <begin position="21"/>
        <end position="150"/>
    </location>
</feature>
<dbReference type="Gene3D" id="3.40.50.300">
    <property type="entry name" value="P-loop containing nucleotide triphosphate hydrolases"/>
    <property type="match status" value="1"/>
</dbReference>
<organism evidence="2">
    <name type="scientific">hydrothermal vent metagenome</name>
    <dbReference type="NCBI Taxonomy" id="652676"/>
    <lineage>
        <taxon>unclassified sequences</taxon>
        <taxon>metagenomes</taxon>
        <taxon>ecological metagenomes</taxon>
    </lineage>
</organism>
<evidence type="ECO:0000259" key="1">
    <source>
        <dbReference type="Pfam" id="PF13173"/>
    </source>
</evidence>
<gene>
    <name evidence="2" type="ORF">MNBD_BACTEROID07-1759</name>
</gene>
<name>A0A3B0UEB6_9ZZZZ</name>
<evidence type="ECO:0000313" key="2">
    <source>
        <dbReference type="EMBL" id="VAW29345.1"/>
    </source>
</evidence>
<protein>
    <recommendedName>
        <fullName evidence="1">AAA domain-containing protein</fullName>
    </recommendedName>
</protein>
<accession>A0A3B0UEB6</accession>
<dbReference type="InterPro" id="IPR041682">
    <property type="entry name" value="AAA_14"/>
</dbReference>
<dbReference type="AlphaFoldDB" id="A0A3B0UEB6"/>
<reference evidence="2" key="1">
    <citation type="submission" date="2018-06" db="EMBL/GenBank/DDBJ databases">
        <authorList>
            <person name="Zhirakovskaya E."/>
        </authorList>
    </citation>
    <scope>NUCLEOTIDE SEQUENCE</scope>
</reference>
<dbReference type="PANTHER" id="PTHR33295">
    <property type="entry name" value="ATPASE"/>
    <property type="match status" value="1"/>
</dbReference>
<dbReference type="PANTHER" id="PTHR33295:SF20">
    <property type="entry name" value="ATPASE"/>
    <property type="match status" value="1"/>
</dbReference>
<dbReference type="SUPFAM" id="SSF52540">
    <property type="entry name" value="P-loop containing nucleoside triphosphate hydrolases"/>
    <property type="match status" value="1"/>
</dbReference>